<evidence type="ECO:0000259" key="1">
    <source>
        <dbReference type="Pfam" id="PF20666"/>
    </source>
</evidence>
<protein>
    <submittedName>
        <fullName evidence="3">Uncharacterized protein</fullName>
    </submittedName>
</protein>
<feature type="domain" description="ZW10 C-terminal helical" evidence="2">
    <location>
        <begin position="159"/>
        <end position="302"/>
    </location>
</feature>
<dbReference type="Gene3D" id="1.10.357.150">
    <property type="match status" value="1"/>
</dbReference>
<dbReference type="InterPro" id="IPR048343">
    <property type="entry name" value="ZW10_C"/>
</dbReference>
<evidence type="ECO:0000313" key="3">
    <source>
        <dbReference type="EMBL" id="CAH2050891.1"/>
    </source>
</evidence>
<dbReference type="InterPro" id="IPR055148">
    <property type="entry name" value="ZW10_C_2"/>
</dbReference>
<reference evidence="3" key="1">
    <citation type="submission" date="2022-03" db="EMBL/GenBank/DDBJ databases">
        <authorList>
            <person name="Martin H S."/>
        </authorList>
    </citation>
    <scope>NUCLEOTIDE SEQUENCE</scope>
</reference>
<dbReference type="Pfam" id="PF22766">
    <property type="entry name" value="ZW10_C2"/>
    <property type="match status" value="1"/>
</dbReference>
<dbReference type="PANTHER" id="PTHR12205">
    <property type="entry name" value="CENTROMERE/KINETOCHORE PROTEIN ZW10"/>
    <property type="match status" value="1"/>
</dbReference>
<dbReference type="Proteomes" id="UP000837857">
    <property type="component" value="Chromosome 2"/>
</dbReference>
<evidence type="ECO:0000259" key="2">
    <source>
        <dbReference type="Pfam" id="PF22766"/>
    </source>
</evidence>
<keyword evidence="4" id="KW-1185">Reference proteome</keyword>
<dbReference type="Pfam" id="PF20666">
    <property type="entry name" value="ZW10_C"/>
    <property type="match status" value="1"/>
</dbReference>
<dbReference type="EMBL" id="OW152814">
    <property type="protein sequence ID" value="CAH2050891.1"/>
    <property type="molecule type" value="Genomic_DNA"/>
</dbReference>
<feature type="non-terminal residue" evidence="3">
    <location>
        <position position="1"/>
    </location>
</feature>
<proteinExistence type="predicted"/>
<feature type="domain" description="Centromere/kinetochore protein zw10 C-terminal" evidence="1">
    <location>
        <begin position="30"/>
        <end position="135"/>
    </location>
</feature>
<dbReference type="PANTHER" id="PTHR12205:SF0">
    <property type="entry name" value="CENTROMERE_KINETOCHORE PROTEIN ZW10 HOMOLOG"/>
    <property type="match status" value="1"/>
</dbReference>
<dbReference type="InterPro" id="IPR046362">
    <property type="entry name" value="Zw10/DSL1_C_sf"/>
</dbReference>
<accession>A0ABN8I9A5</accession>
<name>A0ABN8I9A5_9NEOP</name>
<sequence>MTDKEDVSKKPATEPIDDEALEKLAVEELLREAVQGAARAEIVGPSGLIFELYDAVVPYHHENYLQTIPQYVALFHNNCMFLAHHLQTIGDKWLTLMEGRQVDYPISFIDLVPKLRELGYRHLTMQMQQQRKQILDNIRSSDLNCIVVKDILDENAEAAIRQCLRQLHLLKNVWIGVFPSNVFIRLMTTLINMFIEELIHRVCTVEDISMAMATQLNEMYSLVIQKVPQLYPNPAHVGKYVKPWVKLQELIFVLGGSLKDIEQHWNDGNGPLAKHFTTEELRSLIKALFQNTQFRANLLSKIK</sequence>
<organism evidence="3 4">
    <name type="scientific">Iphiclides podalirius</name>
    <name type="common">scarce swallowtail</name>
    <dbReference type="NCBI Taxonomy" id="110791"/>
    <lineage>
        <taxon>Eukaryota</taxon>
        <taxon>Metazoa</taxon>
        <taxon>Ecdysozoa</taxon>
        <taxon>Arthropoda</taxon>
        <taxon>Hexapoda</taxon>
        <taxon>Insecta</taxon>
        <taxon>Pterygota</taxon>
        <taxon>Neoptera</taxon>
        <taxon>Endopterygota</taxon>
        <taxon>Lepidoptera</taxon>
        <taxon>Glossata</taxon>
        <taxon>Ditrysia</taxon>
        <taxon>Papilionoidea</taxon>
        <taxon>Papilionidae</taxon>
        <taxon>Papilioninae</taxon>
        <taxon>Iphiclides</taxon>
    </lineage>
</organism>
<evidence type="ECO:0000313" key="4">
    <source>
        <dbReference type="Proteomes" id="UP000837857"/>
    </source>
</evidence>
<gene>
    <name evidence="3" type="ORF">IPOD504_LOCUS7751</name>
</gene>